<keyword evidence="6 9" id="KW-0879">Wnt signaling pathway</keyword>
<keyword evidence="11" id="KW-0472">Membrane</keyword>
<proteinExistence type="inferred from homology"/>
<evidence type="ECO:0000313" key="13">
    <source>
        <dbReference type="RefSeq" id="XP_022098908.1"/>
    </source>
</evidence>
<evidence type="ECO:0000256" key="8">
    <source>
        <dbReference type="ARBA" id="ARBA00023288"/>
    </source>
</evidence>
<name>A0A8B7YZY2_ACAPL</name>
<dbReference type="InterPro" id="IPR005817">
    <property type="entry name" value="Wnt"/>
</dbReference>
<keyword evidence="5" id="KW-0272">Extracellular matrix</keyword>
<dbReference type="OrthoDB" id="5945655at2759"/>
<dbReference type="KEGG" id="aplc:110983723"/>
<dbReference type="GO" id="GO:0045165">
    <property type="term" value="P:cell fate commitment"/>
    <property type="evidence" value="ECO:0007669"/>
    <property type="project" value="TreeGrafter"/>
</dbReference>
<evidence type="ECO:0000256" key="6">
    <source>
        <dbReference type="ARBA" id="ARBA00022687"/>
    </source>
</evidence>
<dbReference type="InterPro" id="IPR043158">
    <property type="entry name" value="Wnt_C"/>
</dbReference>
<accession>A0A8B7YZY2</accession>
<evidence type="ECO:0000256" key="11">
    <source>
        <dbReference type="SAM" id="Phobius"/>
    </source>
</evidence>
<dbReference type="CDD" id="cd19341">
    <property type="entry name" value="Wnt_Wnt9"/>
    <property type="match status" value="1"/>
</dbReference>
<dbReference type="GO" id="GO:0005109">
    <property type="term" value="F:frizzled binding"/>
    <property type="evidence" value="ECO:0007669"/>
    <property type="project" value="TreeGrafter"/>
</dbReference>
<dbReference type="GO" id="GO:0060070">
    <property type="term" value="P:canonical Wnt signaling pathway"/>
    <property type="evidence" value="ECO:0007669"/>
    <property type="project" value="TreeGrafter"/>
</dbReference>
<comment type="function">
    <text evidence="9">Ligand for members of the frizzled family of seven transmembrane receptors.</text>
</comment>
<dbReference type="AlphaFoldDB" id="A0A8B7YZY2"/>
<dbReference type="SMART" id="SM00097">
    <property type="entry name" value="WNT1"/>
    <property type="match status" value="1"/>
</dbReference>
<dbReference type="GO" id="GO:0005615">
    <property type="term" value="C:extracellular space"/>
    <property type="evidence" value="ECO:0007669"/>
    <property type="project" value="TreeGrafter"/>
</dbReference>
<organism evidence="12 13">
    <name type="scientific">Acanthaster planci</name>
    <name type="common">Crown-of-thorns starfish</name>
    <dbReference type="NCBI Taxonomy" id="133434"/>
    <lineage>
        <taxon>Eukaryota</taxon>
        <taxon>Metazoa</taxon>
        <taxon>Echinodermata</taxon>
        <taxon>Eleutherozoa</taxon>
        <taxon>Asterozoa</taxon>
        <taxon>Asteroidea</taxon>
        <taxon>Valvatacea</taxon>
        <taxon>Valvatida</taxon>
        <taxon>Acanthasteridae</taxon>
        <taxon>Acanthaster</taxon>
    </lineage>
</organism>
<evidence type="ECO:0000256" key="4">
    <source>
        <dbReference type="ARBA" id="ARBA00022525"/>
    </source>
</evidence>
<evidence type="ECO:0000256" key="9">
    <source>
        <dbReference type="RuleBase" id="RU003500"/>
    </source>
</evidence>
<dbReference type="OMA" id="EAWKWGG"/>
<reference evidence="13" key="1">
    <citation type="submission" date="2025-08" db="UniProtKB">
        <authorList>
            <consortium name="RefSeq"/>
        </authorList>
    </citation>
    <scope>IDENTIFICATION</scope>
</reference>
<evidence type="ECO:0000256" key="3">
    <source>
        <dbReference type="ARBA" id="ARBA00022473"/>
    </source>
</evidence>
<evidence type="ECO:0000256" key="2">
    <source>
        <dbReference type="ARBA" id="ARBA00005683"/>
    </source>
</evidence>
<feature type="region of interest" description="Disordered" evidence="10">
    <location>
        <begin position="275"/>
        <end position="299"/>
    </location>
</feature>
<dbReference type="PANTHER" id="PTHR12027:SF97">
    <property type="entry name" value="PROTEIN WNT-4"/>
    <property type="match status" value="1"/>
</dbReference>
<keyword evidence="7" id="KW-1015">Disulfide bond</keyword>
<dbReference type="Pfam" id="PF00110">
    <property type="entry name" value="wnt"/>
    <property type="match status" value="1"/>
</dbReference>
<dbReference type="PANTHER" id="PTHR12027">
    <property type="entry name" value="WNT RELATED"/>
    <property type="match status" value="1"/>
</dbReference>
<dbReference type="GeneID" id="110983723"/>
<evidence type="ECO:0000256" key="5">
    <source>
        <dbReference type="ARBA" id="ARBA00022530"/>
    </source>
</evidence>
<dbReference type="Gene3D" id="3.30.2460.20">
    <property type="match status" value="1"/>
</dbReference>
<dbReference type="Proteomes" id="UP000694845">
    <property type="component" value="Unplaced"/>
</dbReference>
<dbReference type="RefSeq" id="XP_022098908.1">
    <property type="nucleotide sequence ID" value="XM_022243216.1"/>
</dbReference>
<dbReference type="GO" id="GO:0005125">
    <property type="term" value="F:cytokine activity"/>
    <property type="evidence" value="ECO:0007669"/>
    <property type="project" value="TreeGrafter"/>
</dbReference>
<evidence type="ECO:0000256" key="10">
    <source>
        <dbReference type="SAM" id="MobiDB-lite"/>
    </source>
</evidence>
<keyword evidence="3 9" id="KW-0217">Developmental protein</keyword>
<feature type="transmembrane region" description="Helical" evidence="11">
    <location>
        <begin position="12"/>
        <end position="36"/>
    </location>
</feature>
<sequence>MNWYPLRLLSLYYWLVPGLIFVTLLRLPVANGYFGLTSNTQLAGMRGFDQCSHHLTKRQRKMCGRDSGMAAVLRDALELSISECQERFRNERWNCSIQNTAQRVNLLKRGMRETAFLYAISSAGLTHAIAKACSQGIMERCSCDTSYYSEEDNREAWKWGGCGDNLKYSQRFVDRFLMPKKGGQPQIRDVRAQVDRHNTHLGIRVVEGSARKVCKCHGVSGSCTSETCWHQLGRLQETSKLLKNKYDRAVKVELANTAHGEYELVRHVKKRRKPSRATVLPATVQGDSTDGGAKQPGPRKTDLVYIDRSPNFCDASPYSPGTRSRQCDKNTNCDSICCGRGYNIRSLLVTRRCDCKFRWCCEVICNECTTREEIQLCK</sequence>
<dbReference type="GO" id="GO:0030182">
    <property type="term" value="P:neuron differentiation"/>
    <property type="evidence" value="ECO:0007669"/>
    <property type="project" value="TreeGrafter"/>
</dbReference>
<comment type="subcellular location">
    <subcellularLocation>
        <location evidence="1 9">Secreted</location>
        <location evidence="1 9">Extracellular space</location>
        <location evidence="1 9">Extracellular matrix</location>
    </subcellularLocation>
</comment>
<keyword evidence="12" id="KW-1185">Reference proteome</keyword>
<keyword evidence="11" id="KW-0812">Transmembrane</keyword>
<keyword evidence="11" id="KW-1133">Transmembrane helix</keyword>
<keyword evidence="4" id="KW-0964">Secreted</keyword>
<evidence type="ECO:0000313" key="12">
    <source>
        <dbReference type="Proteomes" id="UP000694845"/>
    </source>
</evidence>
<dbReference type="PRINTS" id="PR01349">
    <property type="entry name" value="WNTPROTEIN"/>
</dbReference>
<evidence type="ECO:0000256" key="7">
    <source>
        <dbReference type="ARBA" id="ARBA00023157"/>
    </source>
</evidence>
<dbReference type="InterPro" id="IPR018161">
    <property type="entry name" value="Wnt_CS"/>
</dbReference>
<gene>
    <name evidence="13" type="primary">LOC110983723</name>
</gene>
<dbReference type="PROSITE" id="PS00246">
    <property type="entry name" value="WNT1"/>
    <property type="match status" value="1"/>
</dbReference>
<protein>
    <recommendedName>
        <fullName evidence="9">Protein Wnt</fullName>
    </recommendedName>
</protein>
<keyword evidence="8" id="KW-0449">Lipoprotein</keyword>
<evidence type="ECO:0000256" key="1">
    <source>
        <dbReference type="ARBA" id="ARBA00004498"/>
    </source>
</evidence>
<comment type="similarity">
    <text evidence="2 9">Belongs to the Wnt family.</text>
</comment>